<dbReference type="CDD" id="cd08994">
    <property type="entry name" value="GH43_62_32_68_117_130-like"/>
    <property type="match status" value="1"/>
</dbReference>
<evidence type="ECO:0000256" key="1">
    <source>
        <dbReference type="SAM" id="SignalP"/>
    </source>
</evidence>
<accession>A0A0B7K5Q1</accession>
<feature type="signal peptide" evidence="1">
    <location>
        <begin position="1"/>
        <end position="23"/>
    </location>
</feature>
<dbReference type="PROSITE" id="PS51257">
    <property type="entry name" value="PROKAR_LIPOPROTEIN"/>
    <property type="match status" value="1"/>
</dbReference>
<organism evidence="3">
    <name type="scientific">Bionectria ochroleuca</name>
    <name type="common">Gliocladium roseum</name>
    <dbReference type="NCBI Taxonomy" id="29856"/>
    <lineage>
        <taxon>Eukaryota</taxon>
        <taxon>Fungi</taxon>
        <taxon>Dikarya</taxon>
        <taxon>Ascomycota</taxon>
        <taxon>Pezizomycotina</taxon>
        <taxon>Sordariomycetes</taxon>
        <taxon>Hypocreomycetidae</taxon>
        <taxon>Hypocreales</taxon>
        <taxon>Bionectriaceae</taxon>
        <taxon>Clonostachys</taxon>
    </lineage>
</organism>
<keyword evidence="1" id="KW-0732">Signal</keyword>
<protein>
    <recommendedName>
        <fullName evidence="2">EGF-like domain-containing protein</fullName>
    </recommendedName>
</protein>
<dbReference type="PROSITE" id="PS01186">
    <property type="entry name" value="EGF_2"/>
    <property type="match status" value="1"/>
</dbReference>
<gene>
    <name evidence="3" type="ORF">BN869_000008751_1</name>
</gene>
<name>A0A0B7K5Q1_BIOOC</name>
<feature type="chain" id="PRO_5002117910" description="EGF-like domain-containing protein" evidence="1">
    <location>
        <begin position="24"/>
        <end position="384"/>
    </location>
</feature>
<feature type="domain" description="EGF-like" evidence="2">
    <location>
        <begin position="44"/>
        <end position="55"/>
    </location>
</feature>
<dbReference type="SUPFAM" id="SSF75005">
    <property type="entry name" value="Arabinanase/levansucrase/invertase"/>
    <property type="match status" value="1"/>
</dbReference>
<reference evidence="3" key="1">
    <citation type="submission" date="2015-01" db="EMBL/GenBank/DDBJ databases">
        <authorList>
            <person name="Durling Mikael"/>
        </authorList>
    </citation>
    <scope>NUCLEOTIDE SEQUENCE</scope>
</reference>
<sequence>MRIPTVLNGCAVAASLLVASVFAASCQSMEDCSLNGICSCNHTCICDPGWRGYNCGELDLKPVDRWTGYNYTNISLPDFYREGAGNSSWGGQVIHDRNDPSLFHLIISQFTHGCGLSAWRPFSKVIRAESRTGPRGPFTWAQDLFDTFRHNPTVVWSPYDEEYIIHFIGQDWETPTSCGSKKTNNTISVSTSPDLKTWTEQIPLIVNVTNPTAWPLWTPENPTREMLLAAEKNNIYYSPTGYAGPYNLTVEPGNIEIDPSLRSEDPFLWRDKRGHWHFLVHHMVDIPLGLKGPRVGAHAFARDWRGPWKYENLTLTYNTTVQFTDGGEITYYRRERPKLFFSEDGEMTPLYLLNGVQEFDSPAAYTLIQPIGDKWKDYEKGLGL</sequence>
<proteinExistence type="predicted"/>
<dbReference type="InterPro" id="IPR000742">
    <property type="entry name" value="EGF"/>
</dbReference>
<dbReference type="InterPro" id="IPR023296">
    <property type="entry name" value="Glyco_hydro_beta-prop_sf"/>
</dbReference>
<dbReference type="AlphaFoldDB" id="A0A0B7K5Q1"/>
<evidence type="ECO:0000313" key="3">
    <source>
        <dbReference type="EMBL" id="CEO52693.1"/>
    </source>
</evidence>
<dbReference type="EMBL" id="CDPU01000030">
    <property type="protein sequence ID" value="CEO52693.1"/>
    <property type="molecule type" value="Genomic_DNA"/>
</dbReference>
<evidence type="ECO:0000259" key="2">
    <source>
        <dbReference type="PROSITE" id="PS01186"/>
    </source>
</evidence>